<dbReference type="KEGG" id="foc:113211514"/>
<evidence type="ECO:0000313" key="1">
    <source>
        <dbReference type="Proteomes" id="UP000504606"/>
    </source>
</evidence>
<dbReference type="PANTHER" id="PTHR33173">
    <property type="match status" value="1"/>
</dbReference>
<gene>
    <name evidence="2" type="primary">LOC113211514</name>
</gene>
<dbReference type="AlphaFoldDB" id="A0A6J1SWR6"/>
<name>A0A6J1SWR6_FRAOC</name>
<dbReference type="GeneID" id="113211514"/>
<protein>
    <submittedName>
        <fullName evidence="2">Uncharacterized protein LOC113211514 isoform X1</fullName>
    </submittedName>
</protein>
<dbReference type="Proteomes" id="UP000504606">
    <property type="component" value="Unplaced"/>
</dbReference>
<dbReference type="RefSeq" id="XP_026285684.1">
    <property type="nucleotide sequence ID" value="XM_026429899.2"/>
</dbReference>
<evidence type="ECO:0000313" key="2">
    <source>
        <dbReference type="RefSeq" id="XP_026285684.1"/>
    </source>
</evidence>
<proteinExistence type="predicted"/>
<keyword evidence="1" id="KW-1185">Reference proteome</keyword>
<dbReference type="PANTHER" id="PTHR33173:SF2">
    <property type="entry name" value="MYND-TYPE DOMAIN-CONTAINING PROTEIN"/>
    <property type="match status" value="1"/>
</dbReference>
<reference evidence="2" key="1">
    <citation type="submission" date="2025-08" db="UniProtKB">
        <authorList>
            <consortium name="RefSeq"/>
        </authorList>
    </citation>
    <scope>IDENTIFICATION</scope>
    <source>
        <tissue evidence="2">Whole organism</tissue>
    </source>
</reference>
<sequence>MQELVDFLKANKLPLKISISEDGTRMQEKFCYDATSNQIIGPVLPLTNNGTPISGSHPASSAAMIASHMKNGRVASTGYAIMAQPLQNKAPAFCLSLFGTDNKFSHTDVHKRWYFIKKELAKFGVEVVNFASDGDPKLLKAMHSHMFGQSGVDNKNTVYFKEEWKSWFFASSDLNFYVMQDFIHTANKFRTRLNPSTILPIGNYLASQTHLNILIKNFPKEEHGLTEDLGKDKMNFDASVKISSERVTNLLEDNVPGSDGTIAYLTCMRFLIKSCLDESLCAAERIYQIWYCLFFLRMWKIYLFYHSSYNMNNFVTSNLYVCVEIIAHTMIMMIVKFREESTPEYFIVQLLGSQACESYFRLARSMTSTQSTVINFCMKEFLSRVKRIDVLYLVSCKLAEKLVFPREKRKKLLGNLTAEKLRLEYLPNDDEIFQIVRKARCDVAEVMKKLGVKCSADSSLVHIKQYLSAMESFEDDDSICEDFNSSYTTVLDEEDISLDLLAAFPSPGDIVGLDPLHSEETVLSPTSIFVMVPTVSGGFIKMRKTTFCWLLSKNGLKLSSDRMLRVRQGICFSLSTSNTQVHAATKPKRKPNIEEGEWCIFKKQRVHCIGQVISFTYLTGSRSYTLPSAPTDPPKDKEKARGVGCMCSWYTLNSDRSLTYKPVKVQGFINIDKYVAHVPAPTTNVESHLCLDSEAFSYFNKLK</sequence>
<organism evidence="1 2">
    <name type="scientific">Frankliniella occidentalis</name>
    <name type="common">Western flower thrips</name>
    <name type="synonym">Euthrips occidentalis</name>
    <dbReference type="NCBI Taxonomy" id="133901"/>
    <lineage>
        <taxon>Eukaryota</taxon>
        <taxon>Metazoa</taxon>
        <taxon>Ecdysozoa</taxon>
        <taxon>Arthropoda</taxon>
        <taxon>Hexapoda</taxon>
        <taxon>Insecta</taxon>
        <taxon>Pterygota</taxon>
        <taxon>Neoptera</taxon>
        <taxon>Paraneoptera</taxon>
        <taxon>Thysanoptera</taxon>
        <taxon>Terebrantia</taxon>
        <taxon>Thripoidea</taxon>
        <taxon>Thripidae</taxon>
        <taxon>Frankliniella</taxon>
    </lineage>
</organism>
<accession>A0A6J1SWR6</accession>
<dbReference type="OrthoDB" id="7696082at2759"/>